<evidence type="ECO:0000256" key="1">
    <source>
        <dbReference type="ARBA" id="ARBA00004342"/>
    </source>
</evidence>
<dbReference type="InterPro" id="IPR029304">
    <property type="entry name" value="AKAP2_C"/>
</dbReference>
<feature type="compositionally biased region" description="Low complexity" evidence="7">
    <location>
        <begin position="635"/>
        <end position="645"/>
    </location>
</feature>
<evidence type="ECO:0000313" key="9">
    <source>
        <dbReference type="Ensembl" id="ENSSTOP00000013643.3"/>
    </source>
</evidence>
<keyword evidence="3" id="KW-0597">Phosphoprotein</keyword>
<feature type="compositionally biased region" description="Polar residues" evidence="7">
    <location>
        <begin position="107"/>
        <end position="120"/>
    </location>
</feature>
<keyword evidence="10" id="KW-1185">Reference proteome</keyword>
<feature type="region of interest" description="Disordered" evidence="7">
    <location>
        <begin position="107"/>
        <end position="209"/>
    </location>
</feature>
<evidence type="ECO:0000256" key="5">
    <source>
        <dbReference type="ARBA" id="ARBA00023136"/>
    </source>
</evidence>
<keyword evidence="5" id="KW-0472">Membrane</keyword>
<dbReference type="PANTHER" id="PTHR10498">
    <property type="entry name" value="PARALEMMIN-RELATED"/>
    <property type="match status" value="1"/>
</dbReference>
<dbReference type="EMBL" id="AGTP01059065">
    <property type="status" value="NOT_ANNOTATED_CDS"/>
    <property type="molecule type" value="Genomic_DNA"/>
</dbReference>
<feature type="region of interest" description="Disordered" evidence="7">
    <location>
        <begin position="222"/>
        <end position="244"/>
    </location>
</feature>
<feature type="region of interest" description="Disordered" evidence="7">
    <location>
        <begin position="54"/>
        <end position="83"/>
    </location>
</feature>
<feature type="region of interest" description="Disordered" evidence="7">
    <location>
        <begin position="387"/>
        <end position="458"/>
    </location>
</feature>
<keyword evidence="2" id="KW-1003">Cell membrane</keyword>
<dbReference type="GO" id="GO:0008104">
    <property type="term" value="P:intracellular protein localization"/>
    <property type="evidence" value="ECO:0007669"/>
    <property type="project" value="Ensembl"/>
</dbReference>
<proteinExistence type="predicted"/>
<dbReference type="Ensembl" id="ENSSTOT00000015224.3">
    <property type="protein sequence ID" value="ENSSTOP00000013643.3"/>
    <property type="gene ID" value="ENSSTOG00000015218.3"/>
</dbReference>
<accession>I3MPD8</accession>
<dbReference type="STRING" id="43179.ENSSTOP00000013643"/>
<feature type="region of interest" description="Disordered" evidence="7">
    <location>
        <begin position="757"/>
        <end position="833"/>
    </location>
</feature>
<evidence type="ECO:0000256" key="6">
    <source>
        <dbReference type="ARBA" id="ARBA00023288"/>
    </source>
</evidence>
<dbReference type="EMBL" id="AGTP01059066">
    <property type="status" value="NOT_ANNOTATED_CDS"/>
    <property type="molecule type" value="Genomic_DNA"/>
</dbReference>
<dbReference type="eggNOG" id="ENOG502QR7I">
    <property type="taxonomic scope" value="Eukaryota"/>
</dbReference>
<reference evidence="10" key="1">
    <citation type="submission" date="2011-11" db="EMBL/GenBank/DDBJ databases">
        <title>The Draft Genome of Spermophilus tridecemlineatus.</title>
        <authorList>
            <consortium name="The Broad Institute Genome Assembly &amp; Analysis Group"/>
            <consortium name="Computational R&amp;D Group"/>
            <consortium name="and Sequencing Platform"/>
            <person name="Di Palma F."/>
            <person name="Alfoldi J."/>
            <person name="Johnson J."/>
            <person name="Berlin A."/>
            <person name="Gnerre S."/>
            <person name="Jaffe D."/>
            <person name="MacCallum I."/>
            <person name="Young S."/>
            <person name="Walker B.J."/>
            <person name="Lindblad-Toh K."/>
        </authorList>
    </citation>
    <scope>NUCLEOTIDE SEQUENCE [LARGE SCALE GENOMIC DNA]</scope>
</reference>
<dbReference type="GeneID" id="101971719"/>
<keyword evidence="6" id="KW-0449">Lipoprotein</keyword>
<dbReference type="GO" id="GO:0007178">
    <property type="term" value="P:cell surface receptor protein serine/threonine kinase signaling pathway"/>
    <property type="evidence" value="ECO:0007669"/>
    <property type="project" value="Ensembl"/>
</dbReference>
<evidence type="ECO:0000256" key="7">
    <source>
        <dbReference type="SAM" id="MobiDB-lite"/>
    </source>
</evidence>
<organism evidence="9 10">
    <name type="scientific">Ictidomys tridecemlineatus</name>
    <name type="common">Thirteen-lined ground squirrel</name>
    <name type="synonym">Spermophilus tridecemlineatus</name>
    <dbReference type="NCBI Taxonomy" id="43179"/>
    <lineage>
        <taxon>Eukaryota</taxon>
        <taxon>Metazoa</taxon>
        <taxon>Chordata</taxon>
        <taxon>Craniata</taxon>
        <taxon>Vertebrata</taxon>
        <taxon>Euteleostomi</taxon>
        <taxon>Mammalia</taxon>
        <taxon>Eutheria</taxon>
        <taxon>Euarchontoglires</taxon>
        <taxon>Glires</taxon>
        <taxon>Rodentia</taxon>
        <taxon>Sciuromorpha</taxon>
        <taxon>Sciuridae</taxon>
        <taxon>Xerinae</taxon>
        <taxon>Marmotini</taxon>
        <taxon>Ictidomys</taxon>
    </lineage>
</organism>
<dbReference type="GO" id="GO:0051018">
    <property type="term" value="F:protein kinase A binding"/>
    <property type="evidence" value="ECO:0007669"/>
    <property type="project" value="Ensembl"/>
</dbReference>
<dbReference type="EMBL" id="AGTP01059068">
    <property type="status" value="NOT_ANNOTATED_CDS"/>
    <property type="molecule type" value="Genomic_DNA"/>
</dbReference>
<feature type="region of interest" description="Disordered" evidence="7">
    <location>
        <begin position="278"/>
        <end position="346"/>
    </location>
</feature>
<dbReference type="EMBL" id="AGTP01059070">
    <property type="status" value="NOT_ANNOTATED_CDS"/>
    <property type="molecule type" value="Genomic_DNA"/>
</dbReference>
<feature type="compositionally biased region" description="Low complexity" evidence="7">
    <location>
        <begin position="186"/>
        <end position="202"/>
    </location>
</feature>
<evidence type="ECO:0000259" key="8">
    <source>
        <dbReference type="Pfam" id="PF15304"/>
    </source>
</evidence>
<dbReference type="EMBL" id="AGTP01059071">
    <property type="status" value="NOT_ANNOTATED_CDS"/>
    <property type="molecule type" value="Genomic_DNA"/>
</dbReference>
<dbReference type="RefSeq" id="XP_040142075.1">
    <property type="nucleotide sequence ID" value="XM_040286141.1"/>
</dbReference>
<dbReference type="EMBL" id="AGTP01059072">
    <property type="status" value="NOT_ANNOTATED_CDS"/>
    <property type="molecule type" value="Genomic_DNA"/>
</dbReference>
<feature type="region of interest" description="Disordered" evidence="7">
    <location>
        <begin position="611"/>
        <end position="704"/>
    </location>
</feature>
<dbReference type="Pfam" id="PF15304">
    <property type="entry name" value="AKAP2_C"/>
    <property type="match status" value="1"/>
</dbReference>
<dbReference type="FunCoup" id="I3MPD8">
    <property type="interactions" value="160"/>
</dbReference>
<dbReference type="Proteomes" id="UP000005215">
    <property type="component" value="Unassembled WGS sequence"/>
</dbReference>
<dbReference type="GO" id="GO:0007015">
    <property type="term" value="P:actin filament organization"/>
    <property type="evidence" value="ECO:0007669"/>
    <property type="project" value="Ensembl"/>
</dbReference>
<name>I3MPD8_ICTTR</name>
<gene>
    <name evidence="9" type="primary">PALM2AKAP2</name>
</gene>
<feature type="compositionally biased region" description="Polar residues" evidence="7">
    <location>
        <begin position="772"/>
        <end position="792"/>
    </location>
</feature>
<protein>
    <submittedName>
        <fullName evidence="9">PALM2 and AKAP2 fusion</fullName>
    </submittedName>
</protein>
<evidence type="ECO:0000256" key="3">
    <source>
        <dbReference type="ARBA" id="ARBA00022553"/>
    </source>
</evidence>
<feature type="compositionally biased region" description="Basic and acidic residues" evidence="7">
    <location>
        <begin position="661"/>
        <end position="682"/>
    </location>
</feature>
<dbReference type="EMBL" id="AGTP01059067">
    <property type="status" value="NOT_ANNOTATED_CDS"/>
    <property type="molecule type" value="Genomic_DNA"/>
</dbReference>
<feature type="region of interest" description="Disordered" evidence="7">
    <location>
        <begin position="546"/>
        <end position="589"/>
    </location>
</feature>
<dbReference type="InParanoid" id="I3MPD8"/>
<feature type="compositionally biased region" description="Basic and acidic residues" evidence="7">
    <location>
        <begin position="300"/>
        <end position="315"/>
    </location>
</feature>
<dbReference type="GO" id="GO:0005886">
    <property type="term" value="C:plasma membrane"/>
    <property type="evidence" value="ECO:0007669"/>
    <property type="project" value="UniProtKB-SubCell"/>
</dbReference>
<feature type="compositionally biased region" description="Polar residues" evidence="7">
    <location>
        <begin position="546"/>
        <end position="560"/>
    </location>
</feature>
<comment type="subcellular location">
    <subcellularLocation>
        <location evidence="1">Cell membrane</location>
        <topology evidence="1">Lipid-anchor</topology>
        <orientation evidence="1">Cytoplasmic side</orientation>
    </subcellularLocation>
</comment>
<dbReference type="PANTHER" id="PTHR10498:SF10">
    <property type="entry name" value="PALM2 AND AKAP2 FUSION-RELATED"/>
    <property type="match status" value="1"/>
</dbReference>
<dbReference type="AlphaFoldDB" id="I3MPD8"/>
<evidence type="ECO:0000313" key="10">
    <source>
        <dbReference type="Proteomes" id="UP000005215"/>
    </source>
</evidence>
<sequence length="888" mass="97246">MTLKKPPQLSEDDIQLKTERDSCRANLLEPAPRPLPSDHQNMEIEVSVTECKSVPGITSTPHSIDHPSPFYSPPHNGLLSDHHESLDNDVAREIRYLDEVLEANCCDSSVDGTYNGTSSPEPGAATLVGSLSPPAHPATQPEPAEGAAGRQAPPHIELSTSPSDTMAERARVNGHPPDQPRDTLGDSLQAPASPSSSTSSRGSSRDGEFTLTTLKKEAKFELRAFHEDKKPSKLFEEDEREKEQFCVRKVRPSEEMLELEKERRELIRSQAVKKNPGIAAKWWNPPQEKTIEEQLDEEHLESHKKYKERKERRAQQEQQQPPPELCTAPASTQERPGGTEKEDIVTEQIDFSAARKQFQLMENSRQTGAKGQSTPRLFSIKPFYRPLGSLHSDKPPTILRPASIGVAPEDSGVSAAQGQKAPGALESQSAGGGPGSTAPQGKEGPYSEPSKRGPLSKLWAEDSEFTSARAVLTVVKDDEHGILDQFSRSVNVSLTQEELDSGLDELSVRSQDTTVLETLSNDFSMDNISDSGASNETTNALQENSLADFSLPQTPQTDNPSEGREGVSKSFSDHGFYSPSSTLGDSPSVDESLEYQAGLLVQNAIQQAIAEQVDKAAPQASKPGAEQGSPDTALEGAETGAAGPEKPQSMFEPPQVSSPVQEKRDVLPKILPSEDRALRERGPSQLPPTVQPSGPVNMEETRPEGGYFSKYSEAAELRSTASLLATQESDVMVGPFKLRSRKQRTLSMIEEEIRAAQEREEELKRQRQVLQSAPSPRTRNAPSLPSRTTSGYKTAPGKIEKVKPPPSPTTEGPSLQPDLAPEEAAGTQRPKNLMQTLMEDYETHKSKRRERMDDSSVLEATRVNRRKSALALRWEAGIYANQEEEDNE</sequence>
<reference evidence="9" key="2">
    <citation type="submission" date="2025-08" db="UniProtKB">
        <authorList>
            <consortium name="Ensembl"/>
        </authorList>
    </citation>
    <scope>IDENTIFICATION</scope>
</reference>
<keyword evidence="4" id="KW-0175">Coiled coil</keyword>
<feature type="domain" description="A-kinase anchor protein 2 C-terminal" evidence="8">
    <location>
        <begin position="717"/>
        <end position="880"/>
    </location>
</feature>
<reference evidence="9" key="3">
    <citation type="submission" date="2025-09" db="UniProtKB">
        <authorList>
            <consortium name="Ensembl"/>
        </authorList>
    </citation>
    <scope>IDENTIFICATION</scope>
</reference>
<dbReference type="GeneTree" id="ENSGT00930000151059"/>
<evidence type="ECO:0000256" key="2">
    <source>
        <dbReference type="ARBA" id="ARBA00022475"/>
    </source>
</evidence>
<dbReference type="EMBL" id="AGTP01059069">
    <property type="status" value="NOT_ANNOTATED_CDS"/>
    <property type="molecule type" value="Genomic_DNA"/>
</dbReference>
<evidence type="ECO:0000256" key="4">
    <source>
        <dbReference type="ARBA" id="ARBA00023054"/>
    </source>
</evidence>